<gene>
    <name evidence="2" type="ORF">RclHR1_10070002</name>
</gene>
<evidence type="ECO:0000256" key="1">
    <source>
        <dbReference type="SAM" id="MobiDB-lite"/>
    </source>
</evidence>
<comment type="caution">
    <text evidence="2">The sequence shown here is derived from an EMBL/GenBank/DDBJ whole genome shotgun (WGS) entry which is preliminary data.</text>
</comment>
<keyword evidence="3" id="KW-1185">Reference proteome</keyword>
<evidence type="ECO:0000313" key="2">
    <source>
        <dbReference type="EMBL" id="GBB83340.1"/>
    </source>
</evidence>
<accession>A0A2Z6Q0N5</accession>
<dbReference type="AlphaFoldDB" id="A0A2Z6Q0N5"/>
<evidence type="ECO:0000313" key="3">
    <source>
        <dbReference type="Proteomes" id="UP000247702"/>
    </source>
</evidence>
<feature type="compositionally biased region" description="Basic and acidic residues" evidence="1">
    <location>
        <begin position="16"/>
        <end position="27"/>
    </location>
</feature>
<dbReference type="Proteomes" id="UP000247702">
    <property type="component" value="Unassembled WGS sequence"/>
</dbReference>
<name>A0A2Z6Q0N5_9GLOM</name>
<proteinExistence type="predicted"/>
<dbReference type="EMBL" id="BEXD01000011">
    <property type="protein sequence ID" value="GBB83340.1"/>
    <property type="molecule type" value="Genomic_DNA"/>
</dbReference>
<reference evidence="2 3" key="1">
    <citation type="submission" date="2017-11" db="EMBL/GenBank/DDBJ databases">
        <title>The genome of Rhizophagus clarus HR1 reveals common genetic basis of auxotrophy among arbuscular mycorrhizal fungi.</title>
        <authorList>
            <person name="Kobayashi Y."/>
        </authorList>
    </citation>
    <scope>NUCLEOTIDE SEQUENCE [LARGE SCALE GENOMIC DNA]</scope>
    <source>
        <strain evidence="2 3">HR1</strain>
    </source>
</reference>
<feature type="compositionally biased region" description="Polar residues" evidence="1">
    <location>
        <begin position="1"/>
        <end position="15"/>
    </location>
</feature>
<organism evidence="2 3">
    <name type="scientific">Rhizophagus clarus</name>
    <dbReference type="NCBI Taxonomy" id="94130"/>
    <lineage>
        <taxon>Eukaryota</taxon>
        <taxon>Fungi</taxon>
        <taxon>Fungi incertae sedis</taxon>
        <taxon>Mucoromycota</taxon>
        <taxon>Glomeromycotina</taxon>
        <taxon>Glomeromycetes</taxon>
        <taxon>Glomerales</taxon>
        <taxon>Glomeraceae</taxon>
        <taxon>Rhizophagus</taxon>
    </lineage>
</organism>
<sequence length="81" mass="9097">MFCSSCQSSRNFKTSDLSEHASTKDHSNATNIEIARAEFIKVSNNPVDKTQNHVGALMKIIFWMVENDISLNKLSEVVKPL</sequence>
<feature type="region of interest" description="Disordered" evidence="1">
    <location>
        <begin position="1"/>
        <end position="29"/>
    </location>
</feature>
<protein>
    <submittedName>
        <fullName evidence="2">Uncharacterized protein</fullName>
    </submittedName>
</protein>